<gene>
    <name evidence="1" type="ORF">JJB79_03480</name>
</gene>
<reference evidence="1 2" key="1">
    <citation type="submission" date="2021-01" db="EMBL/GenBank/DDBJ databases">
        <title>Complete genome sequence of Pantoea eucrina OB49, a heavy metal tolerant bacterium with PGPR potential isolated from wheat in Algeria.</title>
        <authorList>
            <person name="Lekired A."/>
            <person name="Ouzari I.H."/>
        </authorList>
    </citation>
    <scope>NUCLEOTIDE SEQUENCE [LARGE SCALE GENOMIC DNA]</scope>
    <source>
        <strain evidence="1 2">OB49</strain>
    </source>
</reference>
<dbReference type="EMBL" id="JAFCXS010000001">
    <property type="protein sequence ID" value="MBM0746488.1"/>
    <property type="molecule type" value="Genomic_DNA"/>
</dbReference>
<evidence type="ECO:0008006" key="3">
    <source>
        <dbReference type="Google" id="ProtNLM"/>
    </source>
</evidence>
<organism evidence="1 2">
    <name type="scientific">Pantoea eucrina</name>
    <dbReference type="NCBI Taxonomy" id="472693"/>
    <lineage>
        <taxon>Bacteria</taxon>
        <taxon>Pseudomonadati</taxon>
        <taxon>Pseudomonadota</taxon>
        <taxon>Gammaproteobacteria</taxon>
        <taxon>Enterobacterales</taxon>
        <taxon>Erwiniaceae</taxon>
        <taxon>Pantoea</taxon>
    </lineage>
</organism>
<keyword evidence="2" id="KW-1185">Reference proteome</keyword>
<evidence type="ECO:0000313" key="1">
    <source>
        <dbReference type="EMBL" id="MBM0746488.1"/>
    </source>
</evidence>
<proteinExistence type="predicted"/>
<comment type="caution">
    <text evidence="1">The sequence shown here is derived from an EMBL/GenBank/DDBJ whole genome shotgun (WGS) entry which is preliminary data.</text>
</comment>
<accession>A0ABS1Z292</accession>
<protein>
    <recommendedName>
        <fullName evidence="3">GIY-YIG nuclease family protein</fullName>
    </recommendedName>
</protein>
<sequence length="160" mass="18667">MMLFVHFYPCQPSKMNLQSYSFSQRLSDLLLSGEHFISKVNPFYLTSGGVYVLRSYDAVGKPVTVPRVLDNDPDGILYIGKATLFSHRTGDMARSFSKDYLQLKHQTGERYWNNMRFQEKFPYAYLQVFMWVSTTPALLEKEFFIDYVSKYGDTPPLNRI</sequence>
<evidence type="ECO:0000313" key="2">
    <source>
        <dbReference type="Proteomes" id="UP000809137"/>
    </source>
</evidence>
<dbReference type="Proteomes" id="UP000809137">
    <property type="component" value="Unassembled WGS sequence"/>
</dbReference>
<name>A0ABS1Z292_9GAMM</name>
<dbReference type="RefSeq" id="WP_144380279.1">
    <property type="nucleotide sequence ID" value="NZ_JAFCXS010000001.1"/>
</dbReference>